<feature type="transmembrane region" description="Helical" evidence="5">
    <location>
        <begin position="73"/>
        <end position="95"/>
    </location>
</feature>
<dbReference type="Proteomes" id="UP001553161">
    <property type="component" value="Unassembled WGS sequence"/>
</dbReference>
<feature type="domain" description="Yip1" evidence="6">
    <location>
        <begin position="19"/>
        <end position="186"/>
    </location>
</feature>
<gene>
    <name evidence="7" type="ORF">AB0T83_19510</name>
</gene>
<comment type="subcellular location">
    <subcellularLocation>
        <location evidence="1">Membrane</location>
        <topology evidence="1">Multi-pass membrane protein</topology>
    </subcellularLocation>
</comment>
<dbReference type="EMBL" id="JBFBVU010000053">
    <property type="protein sequence ID" value="MEV8468938.1"/>
    <property type="molecule type" value="Genomic_DNA"/>
</dbReference>
<keyword evidence="2 5" id="KW-0812">Transmembrane</keyword>
<evidence type="ECO:0000256" key="1">
    <source>
        <dbReference type="ARBA" id="ARBA00004141"/>
    </source>
</evidence>
<dbReference type="InterPro" id="IPR006977">
    <property type="entry name" value="Yip1_dom"/>
</dbReference>
<sequence>MNSTFDLTPGGLIRAAVASIRDPRAGARAAIGAQFPNQILWMALVAVVTASVVIGQGSLLLVAGESALNNPFLMYPLAMCGIQLVLLVVMVHATYRIGRLMGGTGSFNGALSIVVWLQFVLACLQVLQTLALLLAPPLADVLGIIGLVLFLWLFTNFVATLHEFKSLPLVFVMILVSAFALTFVLSIVLTLLGIAGPGALNV</sequence>
<protein>
    <submittedName>
        <fullName evidence="7">YIP1 family protein</fullName>
    </submittedName>
</protein>
<feature type="transmembrane region" description="Helical" evidence="5">
    <location>
        <begin position="107"/>
        <end position="135"/>
    </location>
</feature>
<accession>A0ABV3LBQ6</accession>
<dbReference type="Pfam" id="PF04893">
    <property type="entry name" value="Yip1"/>
    <property type="match status" value="1"/>
</dbReference>
<evidence type="ECO:0000259" key="6">
    <source>
        <dbReference type="Pfam" id="PF04893"/>
    </source>
</evidence>
<evidence type="ECO:0000256" key="2">
    <source>
        <dbReference type="ARBA" id="ARBA00022692"/>
    </source>
</evidence>
<organism evidence="7 8">
    <name type="scientific">Meridianimarinicoccus marinus</name>
    <dbReference type="NCBI Taxonomy" id="3231483"/>
    <lineage>
        <taxon>Bacteria</taxon>
        <taxon>Pseudomonadati</taxon>
        <taxon>Pseudomonadota</taxon>
        <taxon>Alphaproteobacteria</taxon>
        <taxon>Rhodobacterales</taxon>
        <taxon>Paracoccaceae</taxon>
        <taxon>Meridianimarinicoccus</taxon>
    </lineage>
</organism>
<name>A0ABV3LBQ6_9RHOB</name>
<evidence type="ECO:0000313" key="8">
    <source>
        <dbReference type="Proteomes" id="UP001553161"/>
    </source>
</evidence>
<evidence type="ECO:0000256" key="3">
    <source>
        <dbReference type="ARBA" id="ARBA00022989"/>
    </source>
</evidence>
<proteinExistence type="predicted"/>
<reference evidence="7 8" key="1">
    <citation type="submission" date="2024-07" db="EMBL/GenBank/DDBJ databases">
        <authorList>
            <person name="Kang M."/>
        </authorList>
    </citation>
    <scope>NUCLEOTIDE SEQUENCE [LARGE SCALE GENOMIC DNA]</scope>
    <source>
        <strain evidence="7 8">DFM31</strain>
    </source>
</reference>
<keyword evidence="8" id="KW-1185">Reference proteome</keyword>
<keyword evidence="3 5" id="KW-1133">Transmembrane helix</keyword>
<evidence type="ECO:0000313" key="7">
    <source>
        <dbReference type="EMBL" id="MEV8468938.1"/>
    </source>
</evidence>
<keyword evidence="4 5" id="KW-0472">Membrane</keyword>
<dbReference type="RefSeq" id="WP_366194892.1">
    <property type="nucleotide sequence ID" value="NZ_JBFBVU010000053.1"/>
</dbReference>
<evidence type="ECO:0000256" key="4">
    <source>
        <dbReference type="ARBA" id="ARBA00023136"/>
    </source>
</evidence>
<feature type="transmembrane region" description="Helical" evidence="5">
    <location>
        <begin position="141"/>
        <end position="162"/>
    </location>
</feature>
<comment type="caution">
    <text evidence="7">The sequence shown here is derived from an EMBL/GenBank/DDBJ whole genome shotgun (WGS) entry which is preliminary data.</text>
</comment>
<feature type="transmembrane region" description="Helical" evidence="5">
    <location>
        <begin position="169"/>
        <end position="195"/>
    </location>
</feature>
<feature type="transmembrane region" description="Helical" evidence="5">
    <location>
        <begin position="39"/>
        <end position="61"/>
    </location>
</feature>
<evidence type="ECO:0000256" key="5">
    <source>
        <dbReference type="SAM" id="Phobius"/>
    </source>
</evidence>